<organism evidence="1 2">
    <name type="scientific">Pelagihabitans pacificus</name>
    <dbReference type="NCBI Taxonomy" id="2696054"/>
    <lineage>
        <taxon>Bacteria</taxon>
        <taxon>Pseudomonadati</taxon>
        <taxon>Bacteroidota</taxon>
        <taxon>Flavobacteriia</taxon>
        <taxon>Flavobacteriales</taxon>
        <taxon>Flavobacteriaceae</taxon>
        <taxon>Pelagihabitans</taxon>
    </lineage>
</organism>
<evidence type="ECO:0000313" key="2">
    <source>
        <dbReference type="Proteomes" id="UP000707206"/>
    </source>
</evidence>
<protein>
    <submittedName>
        <fullName evidence="1">Uncharacterized protein</fullName>
    </submittedName>
</protein>
<keyword evidence="2" id="KW-1185">Reference proteome</keyword>
<proteinExistence type="predicted"/>
<comment type="caution">
    <text evidence="1">The sequence shown here is derived from an EMBL/GenBank/DDBJ whole genome shotgun (WGS) entry which is preliminary data.</text>
</comment>
<reference evidence="1" key="2">
    <citation type="submission" date="2020-03" db="EMBL/GenBank/DDBJ databases">
        <title>Flavobacteriaceae bacterium strain TP-CH-4, a member of the family Flavobacteriaceae isolated from a deep-sea seamount.</title>
        <authorList>
            <person name="Zhang D.-C."/>
        </authorList>
    </citation>
    <scope>NUCLEOTIDE SEQUENCE</scope>
    <source>
        <strain evidence="1">TP-CH-4</strain>
    </source>
</reference>
<sequence length="225" mass="26138">MSLHLDNFKNQPPISVIEDNDIAGLFMFKKSLEKLFFSEVVIRNSATEGQTVKLIIEVSCNFNLIEGMTNLEQNIWAQCFNVEGSFENSRFYNLVRQLQLLNNFEIDVEEFSIIFNDCNLIINKIYEGSIPEQLGSILTKVSQHYVNLTKNYLEVPFEIFIPIFEEINKTNEADSPPFKSVELEKQRKKAYFNYWGLYFYSEDDGLVYTLQEASIISGELNMLTE</sequence>
<dbReference type="EMBL" id="VIKU02000002">
    <property type="protein sequence ID" value="NHF59277.1"/>
    <property type="molecule type" value="Genomic_DNA"/>
</dbReference>
<dbReference type="Proteomes" id="UP000707206">
    <property type="component" value="Unassembled WGS sequence"/>
</dbReference>
<dbReference type="RefSeq" id="WP_152573792.1">
    <property type="nucleotide sequence ID" value="NZ_VIKU02000002.1"/>
</dbReference>
<dbReference type="AlphaFoldDB" id="A0A967AX90"/>
<accession>A0A967AX90</accession>
<evidence type="ECO:0000313" key="1">
    <source>
        <dbReference type="EMBL" id="NHF59277.1"/>
    </source>
</evidence>
<name>A0A967AX90_9FLAO</name>
<gene>
    <name evidence="1" type="ORF">FK220_007995</name>
</gene>
<reference evidence="1" key="1">
    <citation type="submission" date="2019-07" db="EMBL/GenBank/DDBJ databases">
        <authorList>
            <person name="De-Chao Zhang Q."/>
        </authorList>
    </citation>
    <scope>NUCLEOTIDE SEQUENCE</scope>
    <source>
        <strain evidence="1">TP-CH-4</strain>
    </source>
</reference>